<keyword evidence="2" id="KW-1185">Reference proteome</keyword>
<proteinExistence type="predicted"/>
<protein>
    <submittedName>
        <fullName evidence="1">Uncharacterized protein</fullName>
    </submittedName>
</protein>
<dbReference type="EMBL" id="JADGJW010002144">
    <property type="protein sequence ID" value="KAJ3199299.1"/>
    <property type="molecule type" value="Genomic_DNA"/>
</dbReference>
<gene>
    <name evidence="1" type="ORF">HK099_003230</name>
</gene>
<accession>A0AAD5XRQ8</accession>
<reference evidence="1" key="1">
    <citation type="submission" date="2020-05" db="EMBL/GenBank/DDBJ databases">
        <title>Phylogenomic resolution of chytrid fungi.</title>
        <authorList>
            <person name="Stajich J.E."/>
            <person name="Amses K."/>
            <person name="Simmons R."/>
            <person name="Seto K."/>
            <person name="Myers J."/>
            <person name="Bonds A."/>
            <person name="Quandt C.A."/>
            <person name="Barry K."/>
            <person name="Liu P."/>
            <person name="Grigoriev I."/>
            <person name="Longcore J.E."/>
            <person name="James T.Y."/>
        </authorList>
    </citation>
    <scope>NUCLEOTIDE SEQUENCE</scope>
    <source>
        <strain evidence="1">JEL0476</strain>
    </source>
</reference>
<dbReference type="Proteomes" id="UP001211065">
    <property type="component" value="Unassembled WGS sequence"/>
</dbReference>
<organism evidence="1 2">
    <name type="scientific">Clydaea vesicula</name>
    <dbReference type="NCBI Taxonomy" id="447962"/>
    <lineage>
        <taxon>Eukaryota</taxon>
        <taxon>Fungi</taxon>
        <taxon>Fungi incertae sedis</taxon>
        <taxon>Chytridiomycota</taxon>
        <taxon>Chytridiomycota incertae sedis</taxon>
        <taxon>Chytridiomycetes</taxon>
        <taxon>Lobulomycetales</taxon>
        <taxon>Lobulomycetaceae</taxon>
        <taxon>Clydaea</taxon>
    </lineage>
</organism>
<comment type="caution">
    <text evidence="1">The sequence shown here is derived from an EMBL/GenBank/DDBJ whole genome shotgun (WGS) entry which is preliminary data.</text>
</comment>
<evidence type="ECO:0000313" key="1">
    <source>
        <dbReference type="EMBL" id="KAJ3199299.1"/>
    </source>
</evidence>
<sequence length="160" mass="18926">AHKFSSDTNLCLNSWGKKPKIIKKLEFEFLRSINYNLFCTENTYFHYKLKFENFFALHNEKAKKEKKKIQDLRDLTNSVNLVMNNCQLYFKEVYPMNSNYIPVELAAPVDGYKGFIDYNTSIIHEAENAAFKENYFLNINKRQLNVYPDALFNIAKKVKI</sequence>
<dbReference type="AlphaFoldDB" id="A0AAD5XRQ8"/>
<evidence type="ECO:0000313" key="2">
    <source>
        <dbReference type="Proteomes" id="UP001211065"/>
    </source>
</evidence>
<name>A0AAD5XRQ8_9FUNG</name>
<feature type="non-terminal residue" evidence="1">
    <location>
        <position position="160"/>
    </location>
</feature>